<dbReference type="EMBL" id="VWPK01000099">
    <property type="protein sequence ID" value="KAA5608181.1"/>
    <property type="molecule type" value="Genomic_DNA"/>
</dbReference>
<keyword evidence="2" id="KW-1185">Reference proteome</keyword>
<evidence type="ECO:0000313" key="1">
    <source>
        <dbReference type="EMBL" id="KAA5608181.1"/>
    </source>
</evidence>
<organism evidence="1 2">
    <name type="scientific">Rhodovastum atsumiense</name>
    <dbReference type="NCBI Taxonomy" id="504468"/>
    <lineage>
        <taxon>Bacteria</taxon>
        <taxon>Pseudomonadati</taxon>
        <taxon>Pseudomonadota</taxon>
        <taxon>Alphaproteobacteria</taxon>
        <taxon>Acetobacterales</taxon>
        <taxon>Acetobacteraceae</taxon>
        <taxon>Rhodovastum</taxon>
    </lineage>
</organism>
<sequence>MNFLKAKTPDNLEISINPKQIAAFVQLNNSMTRIMFSGQKNDFVDIMKEYWVVTRMLEDVDAK</sequence>
<reference evidence="1 2" key="1">
    <citation type="submission" date="2019-09" db="EMBL/GenBank/DDBJ databases">
        <title>Genome sequence of Rhodovastum atsumiense, a diverse member of the Acetobacteraceae family of non-sulfur purple photosynthetic bacteria.</title>
        <authorList>
            <person name="Meyer T."/>
            <person name="Kyndt J."/>
        </authorList>
    </citation>
    <scope>NUCLEOTIDE SEQUENCE [LARGE SCALE GENOMIC DNA]</scope>
    <source>
        <strain evidence="1 2">DSM 21279</strain>
    </source>
</reference>
<gene>
    <name evidence="1" type="ORF">F1189_30280</name>
</gene>
<dbReference type="Proteomes" id="UP000325255">
    <property type="component" value="Unassembled WGS sequence"/>
</dbReference>
<comment type="caution">
    <text evidence="1">The sequence shown here is derived from an EMBL/GenBank/DDBJ whole genome shotgun (WGS) entry which is preliminary data.</text>
</comment>
<dbReference type="AlphaFoldDB" id="A0A5M6IIW0"/>
<dbReference type="RefSeq" id="WP_150045601.1">
    <property type="nucleotide sequence ID" value="NZ_OW485601.1"/>
</dbReference>
<evidence type="ECO:0000313" key="2">
    <source>
        <dbReference type="Proteomes" id="UP000325255"/>
    </source>
</evidence>
<name>A0A5M6IIW0_9PROT</name>
<protein>
    <submittedName>
        <fullName evidence="1">Uncharacterized protein</fullName>
    </submittedName>
</protein>
<proteinExistence type="predicted"/>
<accession>A0A5M6IIW0</accession>